<dbReference type="EMBL" id="JAPDDT010000001">
    <property type="protein sequence ID" value="MCW1921150.1"/>
    <property type="molecule type" value="Genomic_DNA"/>
</dbReference>
<feature type="domain" description="TIR" evidence="1">
    <location>
        <begin position="311"/>
        <end position="428"/>
    </location>
</feature>
<dbReference type="InterPro" id="IPR000157">
    <property type="entry name" value="TIR_dom"/>
</dbReference>
<evidence type="ECO:0000259" key="1">
    <source>
        <dbReference type="Pfam" id="PF13676"/>
    </source>
</evidence>
<name>A0ABT3GC00_9BACT</name>
<gene>
    <name evidence="2" type="ORF">OKA05_01205</name>
</gene>
<keyword evidence="2" id="KW-0675">Receptor</keyword>
<dbReference type="Pfam" id="PF13676">
    <property type="entry name" value="TIR_2"/>
    <property type="match status" value="1"/>
</dbReference>
<dbReference type="Proteomes" id="UP001320876">
    <property type="component" value="Unassembled WGS sequence"/>
</dbReference>
<dbReference type="InterPro" id="IPR035897">
    <property type="entry name" value="Toll_tir_struct_dom_sf"/>
</dbReference>
<dbReference type="SUPFAM" id="SSF52200">
    <property type="entry name" value="Toll/Interleukin receptor TIR domain"/>
    <property type="match status" value="1"/>
</dbReference>
<sequence length="455" mass="51253">MLTANTQRKIESYLRERSLIPVIGPGVITFGDDDEPLYPWLVKEAAQRLGLNLVPNDLHHLVCEALRTGSKVKDVCYEVDELLRDPALKPGPTLKRLASLAQCRQFFTLGFDPLFLRALNEVRGNGWEVTRAWCFNLKDKAEDLPDLEKVGTFLGYLFGKVSSKPGFHLWDADAVEFVLKLNMQIPSLSNLGGTLANNNLLFMGTDCSDWLVRFLLRAIRQRPLNEEAEADLFVADPTPDGPDHPGTQKEAVFFYDSMRGDISVMPVDPLDFVRQFCDLALDQEPPLSAGVIKGTDVPIPQMEPGIPNGAVFISYAHMDSPAAFQLVDRLHAAGCLVWLDTQRLTCGDHFEHELEDAVMKHCGFFVSVISKTTEGRAEAYFHKERNWAATRALNMPEARPFYFPIVIDETPVPLRHEPRQFNRIDLERAPEGVISDEVCQRLFKLQRDLYPPSSS</sequence>
<accession>A0ABT3GC00</accession>
<protein>
    <submittedName>
        <fullName evidence="2">Toll/interleukin-1 receptor domain-containing protein</fullName>
    </submittedName>
</protein>
<keyword evidence="3" id="KW-1185">Reference proteome</keyword>
<comment type="caution">
    <text evidence="2">The sequence shown here is derived from an EMBL/GenBank/DDBJ whole genome shotgun (WGS) entry which is preliminary data.</text>
</comment>
<evidence type="ECO:0000313" key="2">
    <source>
        <dbReference type="EMBL" id="MCW1921150.1"/>
    </source>
</evidence>
<reference evidence="2 3" key="1">
    <citation type="submission" date="2022-10" db="EMBL/GenBank/DDBJ databases">
        <title>Luteolibacter arcticus strain CCTCC AB 2014275, whole genome shotgun sequencing project.</title>
        <authorList>
            <person name="Zhao G."/>
            <person name="Shen L."/>
        </authorList>
    </citation>
    <scope>NUCLEOTIDE SEQUENCE [LARGE SCALE GENOMIC DNA]</scope>
    <source>
        <strain evidence="2 3">CCTCC AB 2014275</strain>
    </source>
</reference>
<dbReference type="Gene3D" id="3.40.50.10140">
    <property type="entry name" value="Toll/interleukin-1 receptor homology (TIR) domain"/>
    <property type="match status" value="1"/>
</dbReference>
<organism evidence="2 3">
    <name type="scientific">Luteolibacter arcticus</name>
    <dbReference type="NCBI Taxonomy" id="1581411"/>
    <lineage>
        <taxon>Bacteria</taxon>
        <taxon>Pseudomonadati</taxon>
        <taxon>Verrucomicrobiota</taxon>
        <taxon>Verrucomicrobiia</taxon>
        <taxon>Verrucomicrobiales</taxon>
        <taxon>Verrucomicrobiaceae</taxon>
        <taxon>Luteolibacter</taxon>
    </lineage>
</organism>
<evidence type="ECO:0000313" key="3">
    <source>
        <dbReference type="Proteomes" id="UP001320876"/>
    </source>
</evidence>
<proteinExistence type="predicted"/>